<reference evidence="1 2" key="1">
    <citation type="journal article" date="2010" name="Science">
        <title>Genomic analysis of organismal complexity in the multicellular green alga Volvox carteri.</title>
        <authorList>
            <person name="Prochnik S.E."/>
            <person name="Umen J."/>
            <person name="Nedelcu A.M."/>
            <person name="Hallmann A."/>
            <person name="Miller S.M."/>
            <person name="Nishii I."/>
            <person name="Ferris P."/>
            <person name="Kuo A."/>
            <person name="Mitros T."/>
            <person name="Fritz-Laylin L.K."/>
            <person name="Hellsten U."/>
            <person name="Chapman J."/>
            <person name="Simakov O."/>
            <person name="Rensing S.A."/>
            <person name="Terry A."/>
            <person name="Pangilinan J."/>
            <person name="Kapitonov V."/>
            <person name="Jurka J."/>
            <person name="Salamov A."/>
            <person name="Shapiro H."/>
            <person name="Schmutz J."/>
            <person name="Grimwood J."/>
            <person name="Lindquist E."/>
            <person name="Lucas S."/>
            <person name="Grigoriev I.V."/>
            <person name="Schmitt R."/>
            <person name="Kirk D."/>
            <person name="Rokhsar D.S."/>
        </authorList>
    </citation>
    <scope>NUCLEOTIDE SEQUENCE [LARGE SCALE GENOMIC DNA]</scope>
    <source>
        <strain evidence="2">f. Nagariensis / Eve</strain>
    </source>
</reference>
<gene>
    <name evidence="1" type="ORF">VOLCADRAFT_118545</name>
</gene>
<dbReference type="OrthoDB" id="10498380at2759"/>
<protein>
    <submittedName>
        <fullName evidence="1">Uncharacterized protein</fullName>
    </submittedName>
</protein>
<accession>D8U5Q0</accession>
<dbReference type="InParanoid" id="D8U5Q0"/>
<name>D8U5Q0_VOLCA</name>
<dbReference type="AlphaFoldDB" id="D8U5Q0"/>
<dbReference type="GeneID" id="9617177"/>
<proteinExistence type="predicted"/>
<dbReference type="EMBL" id="GL378360">
    <property type="protein sequence ID" value="EFJ45038.1"/>
    <property type="molecule type" value="Genomic_DNA"/>
</dbReference>
<sequence>MGKGRALTVTDDAQVPRLTTLLRALVADQAGPSAAPYHRMDVDVLTVARDAVLEEKRRHAAAG</sequence>
<evidence type="ECO:0000313" key="2">
    <source>
        <dbReference type="Proteomes" id="UP000001058"/>
    </source>
</evidence>
<dbReference type="RefSeq" id="XP_002954009.1">
    <property type="nucleotide sequence ID" value="XM_002953963.1"/>
</dbReference>
<dbReference type="KEGG" id="vcn:VOLCADRAFT_118545"/>
<evidence type="ECO:0000313" key="1">
    <source>
        <dbReference type="EMBL" id="EFJ45038.1"/>
    </source>
</evidence>
<organism evidence="2">
    <name type="scientific">Volvox carteri f. nagariensis</name>
    <dbReference type="NCBI Taxonomy" id="3068"/>
    <lineage>
        <taxon>Eukaryota</taxon>
        <taxon>Viridiplantae</taxon>
        <taxon>Chlorophyta</taxon>
        <taxon>core chlorophytes</taxon>
        <taxon>Chlorophyceae</taxon>
        <taxon>CS clade</taxon>
        <taxon>Chlamydomonadales</taxon>
        <taxon>Volvocaceae</taxon>
        <taxon>Volvox</taxon>
    </lineage>
</organism>
<dbReference type="Proteomes" id="UP000001058">
    <property type="component" value="Unassembled WGS sequence"/>
</dbReference>
<keyword evidence="2" id="KW-1185">Reference proteome</keyword>
<feature type="non-terminal residue" evidence="1">
    <location>
        <position position="63"/>
    </location>
</feature>